<dbReference type="PANTHER" id="PTHR36456:SF1">
    <property type="entry name" value="UPF0232 PROTEIN SCO3875"/>
    <property type="match status" value="1"/>
</dbReference>
<proteinExistence type="predicted"/>
<evidence type="ECO:0000313" key="1">
    <source>
        <dbReference type="EMBL" id="PWB07617.1"/>
    </source>
</evidence>
<dbReference type="PANTHER" id="PTHR36456">
    <property type="entry name" value="UPF0232 PROTEIN SCO3875"/>
    <property type="match status" value="1"/>
</dbReference>
<protein>
    <submittedName>
        <fullName evidence="1">DUF721 domain-containing protein</fullName>
    </submittedName>
</protein>
<accession>A0A2V1IYQ6</accession>
<sequence length="96" mass="11057">MKRTDPQLFSQIFSKLVEQSGHADTYAEQRACFVWPEVVGQGVNRYTTHRYVDHGVMHVYITSASLKNELGFHKTTLVEQINRRVGRNVITSIIIH</sequence>
<comment type="caution">
    <text evidence="1">The sequence shown here is derived from an EMBL/GenBank/DDBJ whole genome shotgun (WGS) entry which is preliminary data.</text>
</comment>
<dbReference type="GeneID" id="93425768"/>
<dbReference type="EMBL" id="PUBV01000011">
    <property type="protein sequence ID" value="PWB07617.1"/>
    <property type="molecule type" value="Genomic_DNA"/>
</dbReference>
<reference evidence="2" key="1">
    <citation type="submission" date="2018-02" db="EMBL/GenBank/DDBJ databases">
        <authorList>
            <person name="Clavel T."/>
            <person name="Strowig T."/>
        </authorList>
    </citation>
    <scope>NUCLEOTIDE SEQUENCE [LARGE SCALE GENOMIC DNA]</scope>
    <source>
        <strain evidence="2">DSM 100764</strain>
    </source>
</reference>
<keyword evidence="2" id="KW-1185">Reference proteome</keyword>
<dbReference type="InterPro" id="IPR007922">
    <property type="entry name" value="DciA-like"/>
</dbReference>
<evidence type="ECO:0000313" key="2">
    <source>
        <dbReference type="Proteomes" id="UP000244925"/>
    </source>
</evidence>
<dbReference type="RefSeq" id="WP_107035992.1">
    <property type="nucleotide sequence ID" value="NZ_CAOMDK010000015.1"/>
</dbReference>
<dbReference type="Pfam" id="PF05258">
    <property type="entry name" value="DciA"/>
    <property type="match status" value="1"/>
</dbReference>
<dbReference type="AlphaFoldDB" id="A0A2V1IYQ6"/>
<organism evidence="1 2">
    <name type="scientific">Paramuribaculum intestinale</name>
    <dbReference type="NCBI Taxonomy" id="2094151"/>
    <lineage>
        <taxon>Bacteria</taxon>
        <taxon>Pseudomonadati</taxon>
        <taxon>Bacteroidota</taxon>
        <taxon>Bacteroidia</taxon>
        <taxon>Bacteroidales</taxon>
        <taxon>Muribaculaceae</taxon>
        <taxon>Paramuribaculum</taxon>
    </lineage>
</organism>
<dbReference type="Proteomes" id="UP000244925">
    <property type="component" value="Unassembled WGS sequence"/>
</dbReference>
<name>A0A2V1IYQ6_9BACT</name>
<gene>
    <name evidence="1" type="ORF">C5O25_06820</name>
</gene>